<keyword evidence="2" id="KW-1185">Reference proteome</keyword>
<dbReference type="InParanoid" id="A0A0H2SSM7"/>
<proteinExistence type="predicted"/>
<dbReference type="OrthoDB" id="3242001at2759"/>
<evidence type="ECO:0000313" key="1">
    <source>
        <dbReference type="EMBL" id="KLO20121.1"/>
    </source>
</evidence>
<gene>
    <name evidence="1" type="ORF">SCHPADRAFT_30608</name>
</gene>
<organism evidence="1 2">
    <name type="scientific">Schizopora paradoxa</name>
    <dbReference type="NCBI Taxonomy" id="27342"/>
    <lineage>
        <taxon>Eukaryota</taxon>
        <taxon>Fungi</taxon>
        <taxon>Dikarya</taxon>
        <taxon>Basidiomycota</taxon>
        <taxon>Agaricomycotina</taxon>
        <taxon>Agaricomycetes</taxon>
        <taxon>Hymenochaetales</taxon>
        <taxon>Schizoporaceae</taxon>
        <taxon>Schizopora</taxon>
    </lineage>
</organism>
<name>A0A0H2SSM7_9AGAM</name>
<sequence length="220" mass="24672">MQLTRLSGWEKGSMMRARLTVQHAHRYFTQALKLCDDLHGGPPEPLAQSEAPIPAEGQVRRGMGKLDLSVKFPKTGNGMFGRFGSTMKVLDYQNTVRLASMAQACLNECLRVLEPYAESIPEGQLEEDFKSLKKNGVLQMAQVYNLVFGGRIVNSGVEQAIERTLRQQETAFASLTRLAVWVQKRVPESEEAERAGLQRRETGRKEVAEVWKANDPLLAR</sequence>
<dbReference type="AlphaFoldDB" id="A0A0H2SSM7"/>
<reference evidence="1 2" key="1">
    <citation type="submission" date="2015-04" db="EMBL/GenBank/DDBJ databases">
        <title>Complete genome sequence of Schizopora paradoxa KUC8140, a cosmopolitan wood degrader in East Asia.</title>
        <authorList>
            <consortium name="DOE Joint Genome Institute"/>
            <person name="Min B."/>
            <person name="Park H."/>
            <person name="Jang Y."/>
            <person name="Kim J.-J."/>
            <person name="Kim K.H."/>
            <person name="Pangilinan J."/>
            <person name="Lipzen A."/>
            <person name="Riley R."/>
            <person name="Grigoriev I.V."/>
            <person name="Spatafora J.W."/>
            <person name="Choi I.-G."/>
        </authorList>
    </citation>
    <scope>NUCLEOTIDE SEQUENCE [LARGE SCALE GENOMIC DNA]</scope>
    <source>
        <strain evidence="1 2">KUC8140</strain>
    </source>
</reference>
<protein>
    <submittedName>
        <fullName evidence="1">Uncharacterized protein</fullName>
    </submittedName>
</protein>
<dbReference type="Proteomes" id="UP000053477">
    <property type="component" value="Unassembled WGS sequence"/>
</dbReference>
<evidence type="ECO:0000313" key="2">
    <source>
        <dbReference type="Proteomes" id="UP000053477"/>
    </source>
</evidence>
<accession>A0A0H2SSM7</accession>
<dbReference type="EMBL" id="KQ085883">
    <property type="protein sequence ID" value="KLO20121.1"/>
    <property type="molecule type" value="Genomic_DNA"/>
</dbReference>